<protein>
    <recommendedName>
        <fullName evidence="2">CdvA-like coiled-coil domain-containing protein</fullName>
    </recommendedName>
</protein>
<evidence type="ECO:0000313" key="3">
    <source>
        <dbReference type="EMBL" id="AIE98761.1"/>
    </source>
</evidence>
<proteinExistence type="predicted"/>
<dbReference type="EMBL" id="KF900544">
    <property type="protein sequence ID" value="AIE98761.1"/>
    <property type="molecule type" value="Genomic_DNA"/>
</dbReference>
<feature type="compositionally biased region" description="Polar residues" evidence="1">
    <location>
        <begin position="238"/>
        <end position="247"/>
    </location>
</feature>
<feature type="region of interest" description="Disordered" evidence="1">
    <location>
        <begin position="212"/>
        <end position="272"/>
    </location>
</feature>
<dbReference type="AlphaFoldDB" id="A0A075G9Y9"/>
<reference evidence="3" key="1">
    <citation type="journal article" date="2014" name="Genome Biol. Evol.">
        <title>Pangenome evidence for extensive interdomain horizontal transfer affecting lineage core and shell genes in uncultured planktonic thaumarchaeota and euryarchaeota.</title>
        <authorList>
            <person name="Deschamps P."/>
            <person name="Zivanovic Y."/>
            <person name="Moreira D."/>
            <person name="Rodriguez-Valera F."/>
            <person name="Lopez-Garcia P."/>
        </authorList>
    </citation>
    <scope>NUCLEOTIDE SEQUENCE</scope>
</reference>
<evidence type="ECO:0000256" key="1">
    <source>
        <dbReference type="SAM" id="MobiDB-lite"/>
    </source>
</evidence>
<feature type="compositionally biased region" description="Polar residues" evidence="1">
    <location>
        <begin position="217"/>
        <end position="228"/>
    </location>
</feature>
<dbReference type="Pfam" id="PF18822">
    <property type="entry name" value="CdvA"/>
    <property type="match status" value="1"/>
</dbReference>
<dbReference type="InterPro" id="IPR041461">
    <property type="entry name" value="CdvA_CC"/>
</dbReference>
<accession>A0A075G9Y9</accession>
<feature type="domain" description="CdvA-like coiled-coil" evidence="2">
    <location>
        <begin position="85"/>
        <end position="205"/>
    </location>
</feature>
<sequence>MTKEEVSIIGKPVKDMYGTIIGNVLGTLTHIDGQIQTVGIDCGSEGLKQIPYEQLVLQGDVVIYIPGWRIDAQKILKEKRLTLSRLKALMGIMSENDATQSDADVIHDTYKTKLMELDEAESKVRDELSVRLEELDNQERIIKVMMFDAKVQFKSEEISDSTFETIQKHCNNLLERLSHERVEVGNVQRRIEELSLESIELTQPKKEMVQESAVSYLDSSGDTLTGQQYVLPKPPAENSESAPQTYASQQDNQEESSESNESDLMSRMEQNN</sequence>
<name>A0A075G9Y9_9ARCH</name>
<evidence type="ECO:0000259" key="2">
    <source>
        <dbReference type="Pfam" id="PF18822"/>
    </source>
</evidence>
<feature type="compositionally biased region" description="Acidic residues" evidence="1">
    <location>
        <begin position="252"/>
        <end position="261"/>
    </location>
</feature>
<organism evidence="3">
    <name type="scientific">uncultured marine thaumarchaeote KM3_08_B06</name>
    <dbReference type="NCBI Taxonomy" id="1455978"/>
    <lineage>
        <taxon>Archaea</taxon>
        <taxon>Nitrososphaerota</taxon>
        <taxon>environmental samples</taxon>
    </lineage>
</organism>